<dbReference type="Proteomes" id="UP000654304">
    <property type="component" value="Unassembled WGS sequence"/>
</dbReference>
<dbReference type="Gene3D" id="1.10.260.40">
    <property type="entry name" value="lambda repressor-like DNA-binding domains"/>
    <property type="match status" value="1"/>
</dbReference>
<dbReference type="Pfam" id="PF01381">
    <property type="entry name" value="HTH_3"/>
    <property type="match status" value="1"/>
</dbReference>
<accession>A0ABR7A510</accession>
<protein>
    <submittedName>
        <fullName evidence="2">Helix-turn-helix domain-containing protein</fullName>
    </submittedName>
</protein>
<dbReference type="PROSITE" id="PS50943">
    <property type="entry name" value="HTH_CROC1"/>
    <property type="match status" value="1"/>
</dbReference>
<evidence type="ECO:0000259" key="1">
    <source>
        <dbReference type="PROSITE" id="PS50943"/>
    </source>
</evidence>
<dbReference type="SUPFAM" id="SSF47413">
    <property type="entry name" value="lambda repressor-like DNA-binding domains"/>
    <property type="match status" value="1"/>
</dbReference>
<organism evidence="2 3">
    <name type="scientific">Undibacterium curvum</name>
    <dbReference type="NCBI Taxonomy" id="2762294"/>
    <lineage>
        <taxon>Bacteria</taxon>
        <taxon>Pseudomonadati</taxon>
        <taxon>Pseudomonadota</taxon>
        <taxon>Betaproteobacteria</taxon>
        <taxon>Burkholderiales</taxon>
        <taxon>Oxalobacteraceae</taxon>
        <taxon>Undibacterium</taxon>
    </lineage>
</organism>
<gene>
    <name evidence="2" type="ORF">H8K43_09965</name>
</gene>
<comment type="caution">
    <text evidence="2">The sequence shown here is derived from an EMBL/GenBank/DDBJ whole genome shotgun (WGS) entry which is preliminary data.</text>
</comment>
<dbReference type="InterPro" id="IPR010982">
    <property type="entry name" value="Lambda_DNA-bd_dom_sf"/>
</dbReference>
<name>A0ABR7A510_9BURK</name>
<proteinExistence type="predicted"/>
<keyword evidence="3" id="KW-1185">Reference proteome</keyword>
<dbReference type="EMBL" id="JACOGD010000004">
    <property type="protein sequence ID" value="MBC3931997.1"/>
    <property type="molecule type" value="Genomic_DNA"/>
</dbReference>
<feature type="domain" description="HTH cro/C1-type" evidence="1">
    <location>
        <begin position="19"/>
        <end position="63"/>
    </location>
</feature>
<dbReference type="InterPro" id="IPR001387">
    <property type="entry name" value="Cro/C1-type_HTH"/>
</dbReference>
<evidence type="ECO:0000313" key="2">
    <source>
        <dbReference type="EMBL" id="MBC3931997.1"/>
    </source>
</evidence>
<reference evidence="2 3" key="1">
    <citation type="submission" date="2020-08" db="EMBL/GenBank/DDBJ databases">
        <title>Novel species isolated from subtropical streams in China.</title>
        <authorList>
            <person name="Lu H."/>
        </authorList>
    </citation>
    <scope>NUCLEOTIDE SEQUENCE [LARGE SCALE GENOMIC DNA]</scope>
    <source>
        <strain evidence="2 3">CY22W</strain>
    </source>
</reference>
<sequence length="116" mass="12727">MDIAHRTDLVMKACGVVDQSRFAREAGVSTTTLNRILSGAIKQPSAIVMAKIAKRGGVSFNWLILGDGDESDHNVMRARIISHQESILIDHFRSISARGRELILSAAAARLRDESR</sequence>
<dbReference type="CDD" id="cd00093">
    <property type="entry name" value="HTH_XRE"/>
    <property type="match status" value="1"/>
</dbReference>
<evidence type="ECO:0000313" key="3">
    <source>
        <dbReference type="Proteomes" id="UP000654304"/>
    </source>
</evidence>